<name>A0ABT5UDV7_9GAMM</name>
<dbReference type="PANTHER" id="PTHR38834:SF3">
    <property type="entry name" value="SOLUTE-BINDING PROTEIN FAMILY 3_N-TERMINAL DOMAIN-CONTAINING PROTEIN"/>
    <property type="match status" value="1"/>
</dbReference>
<keyword evidence="1" id="KW-0732">Signal</keyword>
<feature type="domain" description="Solute-binding protein family 3/N-terminal" evidence="2">
    <location>
        <begin position="39"/>
        <end position="246"/>
    </location>
</feature>
<evidence type="ECO:0000313" key="4">
    <source>
        <dbReference type="Proteomes" id="UP001528823"/>
    </source>
</evidence>
<dbReference type="PANTHER" id="PTHR38834">
    <property type="entry name" value="PERIPLASMIC SUBSTRATE BINDING PROTEIN FAMILY 3"/>
    <property type="match status" value="1"/>
</dbReference>
<organism evidence="3 4">
    <name type="scientific">Spartinivicinus poritis</name>
    <dbReference type="NCBI Taxonomy" id="2994640"/>
    <lineage>
        <taxon>Bacteria</taxon>
        <taxon>Pseudomonadati</taxon>
        <taxon>Pseudomonadota</taxon>
        <taxon>Gammaproteobacteria</taxon>
        <taxon>Oceanospirillales</taxon>
        <taxon>Zooshikellaceae</taxon>
        <taxon>Spartinivicinus</taxon>
    </lineage>
</organism>
<proteinExistence type="predicted"/>
<dbReference type="Pfam" id="PF00497">
    <property type="entry name" value="SBP_bac_3"/>
    <property type="match status" value="1"/>
</dbReference>
<dbReference type="RefSeq" id="WP_274690886.1">
    <property type="nucleotide sequence ID" value="NZ_JAPMOU010000037.1"/>
</dbReference>
<feature type="chain" id="PRO_5046785890" evidence="1">
    <location>
        <begin position="24"/>
        <end position="246"/>
    </location>
</feature>
<dbReference type="EMBL" id="JAPMOU010000037">
    <property type="protein sequence ID" value="MDE1464561.1"/>
    <property type="molecule type" value="Genomic_DNA"/>
</dbReference>
<reference evidence="3 4" key="1">
    <citation type="submission" date="2022-11" db="EMBL/GenBank/DDBJ databases">
        <title>Spartinivicinus poritis sp. nov., isolated from scleractinian coral Porites lutea.</title>
        <authorList>
            <person name="Zhang G."/>
            <person name="Cai L."/>
            <person name="Wei Q."/>
        </authorList>
    </citation>
    <scope>NUCLEOTIDE SEQUENCE [LARGE SCALE GENOMIC DNA]</scope>
    <source>
        <strain evidence="3 4">A2-2</strain>
    </source>
</reference>
<evidence type="ECO:0000259" key="2">
    <source>
        <dbReference type="SMART" id="SM00062"/>
    </source>
</evidence>
<evidence type="ECO:0000256" key="1">
    <source>
        <dbReference type="SAM" id="SignalP"/>
    </source>
</evidence>
<sequence>MKFSRCIAGLFAIVALTSNTSSAQSIHLVTEPFPPLNMTITDSTYGRNQKVTGFATEIVREVFNRTSSDLEITLYASWDRGFNKALTKQNYGIYSTFRTPERESKFKWVGPLFMEDWIILANPKSNIKISKLEDLNKYRVGSFESDSISDYLKEKGVKIETAQNDVVNATKLKLNKIDLWATSSLSGPYIAKRHQLNLKNVYTFNSNGLWLAMNKSTDDQTIQQLNATLKQMKTKGEVKEIISQYK</sequence>
<comment type="caution">
    <text evidence="3">The sequence shown here is derived from an EMBL/GenBank/DDBJ whole genome shotgun (WGS) entry which is preliminary data.</text>
</comment>
<keyword evidence="4" id="KW-1185">Reference proteome</keyword>
<evidence type="ECO:0000313" key="3">
    <source>
        <dbReference type="EMBL" id="MDE1464561.1"/>
    </source>
</evidence>
<feature type="signal peptide" evidence="1">
    <location>
        <begin position="1"/>
        <end position="23"/>
    </location>
</feature>
<gene>
    <name evidence="3" type="ORF">ORQ98_21590</name>
</gene>
<dbReference type="Proteomes" id="UP001528823">
    <property type="component" value="Unassembled WGS sequence"/>
</dbReference>
<dbReference type="SMART" id="SM00062">
    <property type="entry name" value="PBPb"/>
    <property type="match status" value="1"/>
</dbReference>
<protein>
    <submittedName>
        <fullName evidence="3">ABC transporter substrate-binding protein</fullName>
    </submittedName>
</protein>
<dbReference type="InterPro" id="IPR001638">
    <property type="entry name" value="Solute-binding_3/MltF_N"/>
</dbReference>
<accession>A0ABT5UDV7</accession>
<dbReference type="Gene3D" id="3.40.190.10">
    <property type="entry name" value="Periplasmic binding protein-like II"/>
    <property type="match status" value="2"/>
</dbReference>
<dbReference type="SUPFAM" id="SSF53850">
    <property type="entry name" value="Periplasmic binding protein-like II"/>
    <property type="match status" value="1"/>
</dbReference>